<dbReference type="AlphaFoldDB" id="A0A6M5Y9X0"/>
<accession>A0A6M5Y9X0</accession>
<keyword evidence="3" id="KW-1185">Reference proteome</keyword>
<dbReference type="KEGG" id="stae:HNV11_13480"/>
<sequence length="145" mass="15466">MNPLTLFRRSALLLLLAAVSLTACKKENDPAPAADLATRVAGHYNLAQLSVSGKTYAVGETQLTGSSTIARETATTVSIQVDIIQRSSNESFLSGTIDDITVSETGNGDVDFRKDGEQIAYTKKGKLMIETSDAKDVPFTLILAK</sequence>
<reference evidence="2 3" key="1">
    <citation type="submission" date="2020-05" db="EMBL/GenBank/DDBJ databases">
        <title>Genome sequencing of Spirosoma sp. TS118.</title>
        <authorList>
            <person name="Lee J.-H."/>
            <person name="Jeong S."/>
            <person name="Zhao L."/>
            <person name="Jung J.-H."/>
            <person name="Kim M.-K."/>
            <person name="Lim S."/>
        </authorList>
    </citation>
    <scope>NUCLEOTIDE SEQUENCE [LARGE SCALE GENOMIC DNA]</scope>
    <source>
        <strain evidence="2 3">TS118</strain>
    </source>
</reference>
<name>A0A6M5Y9X0_9BACT</name>
<dbReference type="EMBL" id="CP053435">
    <property type="protein sequence ID" value="QJW90314.1"/>
    <property type="molecule type" value="Genomic_DNA"/>
</dbReference>
<feature type="signal peptide" evidence="1">
    <location>
        <begin position="1"/>
        <end position="25"/>
    </location>
</feature>
<keyword evidence="1" id="KW-0732">Signal</keyword>
<evidence type="ECO:0000313" key="2">
    <source>
        <dbReference type="EMBL" id="QJW90314.1"/>
    </source>
</evidence>
<protein>
    <submittedName>
        <fullName evidence="2">Uncharacterized protein</fullName>
    </submittedName>
</protein>
<gene>
    <name evidence="2" type="ORF">HNV11_13480</name>
</gene>
<organism evidence="2 3">
    <name type="scientific">Spirosoma taeanense</name>
    <dbReference type="NCBI Taxonomy" id="2735870"/>
    <lineage>
        <taxon>Bacteria</taxon>
        <taxon>Pseudomonadati</taxon>
        <taxon>Bacteroidota</taxon>
        <taxon>Cytophagia</taxon>
        <taxon>Cytophagales</taxon>
        <taxon>Cytophagaceae</taxon>
        <taxon>Spirosoma</taxon>
    </lineage>
</organism>
<dbReference type="RefSeq" id="WP_171740158.1">
    <property type="nucleotide sequence ID" value="NZ_CP053435.1"/>
</dbReference>
<evidence type="ECO:0000313" key="3">
    <source>
        <dbReference type="Proteomes" id="UP000502756"/>
    </source>
</evidence>
<proteinExistence type="predicted"/>
<feature type="chain" id="PRO_5026846952" evidence="1">
    <location>
        <begin position="26"/>
        <end position="145"/>
    </location>
</feature>
<dbReference type="Proteomes" id="UP000502756">
    <property type="component" value="Chromosome"/>
</dbReference>
<evidence type="ECO:0000256" key="1">
    <source>
        <dbReference type="SAM" id="SignalP"/>
    </source>
</evidence>